<keyword evidence="1" id="KW-0092">Biotin</keyword>
<dbReference type="InterPro" id="IPR001882">
    <property type="entry name" value="Biotin_BS"/>
</dbReference>
<keyword evidence="4" id="KW-0456">Lyase</keyword>
<dbReference type="PANTHER" id="PTHR45266">
    <property type="entry name" value="OXALOACETATE DECARBOXYLASE ALPHA CHAIN"/>
    <property type="match status" value="1"/>
</dbReference>
<dbReference type="InterPro" id="IPR011053">
    <property type="entry name" value="Single_hybrid_motif"/>
</dbReference>
<feature type="region of interest" description="Disordered" evidence="2">
    <location>
        <begin position="43"/>
        <end position="78"/>
    </location>
</feature>
<dbReference type="SUPFAM" id="SSF51230">
    <property type="entry name" value="Single hybrid motif"/>
    <property type="match status" value="1"/>
</dbReference>
<feature type="compositionally biased region" description="Low complexity" evidence="2">
    <location>
        <begin position="49"/>
        <end position="73"/>
    </location>
</feature>
<dbReference type="Proteomes" id="UP000003303">
    <property type="component" value="Unassembled WGS sequence"/>
</dbReference>
<dbReference type="eggNOG" id="COG4770">
    <property type="taxonomic scope" value="Bacteria"/>
</dbReference>
<evidence type="ECO:0000256" key="2">
    <source>
        <dbReference type="SAM" id="MobiDB-lite"/>
    </source>
</evidence>
<dbReference type="RefSeq" id="WP_007366036.1">
    <property type="nucleotide sequence ID" value="NZ_ACLR01000214.1"/>
</dbReference>
<sequence>MKEYKYKIDGKEYAVKIDKIEGDQAQLEVNGTPYSVEIIQEKKKETPKVTKPAPTSAPAATAAPAPAAVPASTGKGKAVKAPLPGVIISVDVQVGQQVKRGQQVAVLEAMKMENGINAECDGTITEIKVKAGDSILEGTDILIIG</sequence>
<dbReference type="InterPro" id="IPR000089">
    <property type="entry name" value="Biotin_lipoyl"/>
</dbReference>
<dbReference type="OrthoDB" id="9812676at2"/>
<evidence type="ECO:0000259" key="3">
    <source>
        <dbReference type="PROSITE" id="PS50968"/>
    </source>
</evidence>
<dbReference type="InterPro" id="IPR050709">
    <property type="entry name" value="Biotin_Carboxyl_Carrier/Decarb"/>
</dbReference>
<feature type="domain" description="Lipoyl-binding" evidence="3">
    <location>
        <begin position="66"/>
        <end position="145"/>
    </location>
</feature>
<dbReference type="Gene3D" id="2.40.50.100">
    <property type="match status" value="1"/>
</dbReference>
<dbReference type="EMBL" id="ACLR01000214">
    <property type="protein sequence ID" value="EEK16119.1"/>
    <property type="molecule type" value="Genomic_DNA"/>
</dbReference>
<dbReference type="FunFam" id="2.40.50.100:FF:000003">
    <property type="entry name" value="Acetyl-CoA carboxylase biotin carboxyl carrier protein"/>
    <property type="match status" value="1"/>
</dbReference>
<evidence type="ECO:0000256" key="1">
    <source>
        <dbReference type="ARBA" id="ARBA00023267"/>
    </source>
</evidence>
<evidence type="ECO:0000313" key="5">
    <source>
        <dbReference type="Proteomes" id="UP000003303"/>
    </source>
</evidence>
<name>C2MDY5_9PORP</name>
<dbReference type="AlphaFoldDB" id="C2MDY5"/>
<comment type="caution">
    <text evidence="4">The sequence shown here is derived from an EMBL/GenBank/DDBJ whole genome shotgun (WGS) entry which is preliminary data.</text>
</comment>
<evidence type="ECO:0000313" key="4">
    <source>
        <dbReference type="EMBL" id="EEK16119.1"/>
    </source>
</evidence>
<reference evidence="4 5" key="1">
    <citation type="submission" date="2009-04" db="EMBL/GenBank/DDBJ databases">
        <authorList>
            <person name="Sebastian Y."/>
            <person name="Madupu R."/>
            <person name="Durkin A.S."/>
            <person name="Torralba M."/>
            <person name="Methe B."/>
            <person name="Sutton G.G."/>
            <person name="Strausberg R.L."/>
            <person name="Nelson K.E."/>
        </authorList>
    </citation>
    <scope>NUCLEOTIDE SEQUENCE [LARGE SCALE GENOMIC DNA]</scope>
    <source>
        <strain evidence="4 5">60-3</strain>
    </source>
</reference>
<proteinExistence type="predicted"/>
<accession>C2MDY5</accession>
<dbReference type="EC" id="4.1.1.41" evidence="4"/>
<dbReference type="PANTHER" id="PTHR45266:SF3">
    <property type="entry name" value="OXALOACETATE DECARBOXYLASE ALPHA CHAIN"/>
    <property type="match status" value="1"/>
</dbReference>
<keyword evidence="5" id="KW-1185">Reference proteome</keyword>
<gene>
    <name evidence="4" type="primary">mmdC</name>
    <name evidence="4" type="ORF">PORUE0001_1417</name>
</gene>
<dbReference type="PROSITE" id="PS50968">
    <property type="entry name" value="BIOTINYL_LIPOYL"/>
    <property type="match status" value="1"/>
</dbReference>
<dbReference type="STRING" id="596327.PORUE0001_1417"/>
<dbReference type="Pfam" id="PF00364">
    <property type="entry name" value="Biotin_lipoyl"/>
    <property type="match status" value="1"/>
</dbReference>
<organism evidence="4 5">
    <name type="scientific">Porphyromonas uenonis 60-3</name>
    <dbReference type="NCBI Taxonomy" id="596327"/>
    <lineage>
        <taxon>Bacteria</taxon>
        <taxon>Pseudomonadati</taxon>
        <taxon>Bacteroidota</taxon>
        <taxon>Bacteroidia</taxon>
        <taxon>Bacteroidales</taxon>
        <taxon>Porphyromonadaceae</taxon>
        <taxon>Porphyromonas</taxon>
    </lineage>
</organism>
<protein>
    <submittedName>
        <fullName evidence="4">Biotin-requiring enzyme</fullName>
        <ecNumber evidence="4">4.1.1.41</ecNumber>
    </submittedName>
</protein>
<dbReference type="PROSITE" id="PS00188">
    <property type="entry name" value="BIOTIN"/>
    <property type="match status" value="1"/>
</dbReference>
<dbReference type="GO" id="GO:0016829">
    <property type="term" value="F:lyase activity"/>
    <property type="evidence" value="ECO:0007669"/>
    <property type="project" value="UniProtKB-KW"/>
</dbReference>
<dbReference type="CDD" id="cd06850">
    <property type="entry name" value="biotinyl_domain"/>
    <property type="match status" value="1"/>
</dbReference>